<gene>
    <name evidence="7" type="ordered locus">DEHA2C06336g</name>
</gene>
<dbReference type="Proteomes" id="UP000000599">
    <property type="component" value="Chromosome C"/>
</dbReference>
<dbReference type="RefSeq" id="XP_457962.2">
    <property type="nucleotide sequence ID" value="XM_457962.1"/>
</dbReference>
<dbReference type="InParanoid" id="Q6BV07"/>
<comment type="subcellular location">
    <subcellularLocation>
        <location evidence="1">Membrane</location>
        <topology evidence="1">Multi-pass membrane protein</topology>
    </subcellularLocation>
</comment>
<dbReference type="eggNOG" id="ENOG502QQ3X">
    <property type="taxonomic scope" value="Eukaryota"/>
</dbReference>
<dbReference type="OrthoDB" id="4364at2759"/>
<dbReference type="PANTHER" id="PTHR31632:SF7">
    <property type="entry name" value="IRON TRANSPORTER FTH1"/>
    <property type="match status" value="1"/>
</dbReference>
<evidence type="ECO:0000313" key="7">
    <source>
        <dbReference type="EMBL" id="CAG86020.2"/>
    </source>
</evidence>
<keyword evidence="3" id="KW-0813">Transport</keyword>
<dbReference type="GO" id="GO:0061841">
    <property type="term" value="C:high-affinity iron exporter complex"/>
    <property type="evidence" value="ECO:0007669"/>
    <property type="project" value="EnsemblFungi"/>
</dbReference>
<dbReference type="OMA" id="NCCNGER"/>
<evidence type="ECO:0000256" key="4">
    <source>
        <dbReference type="ARBA" id="ARBA00022692"/>
    </source>
</evidence>
<keyword evidence="5" id="KW-1133">Transmembrane helix</keyword>
<dbReference type="GeneID" id="2900352"/>
<evidence type="ECO:0000256" key="2">
    <source>
        <dbReference type="ARBA" id="ARBA00008333"/>
    </source>
</evidence>
<proteinExistence type="inferred from homology"/>
<dbReference type="AlphaFoldDB" id="Q6BV07"/>
<dbReference type="EMBL" id="CR382135">
    <property type="protein sequence ID" value="CAG86020.2"/>
    <property type="molecule type" value="Genomic_DNA"/>
</dbReference>
<dbReference type="Pfam" id="PF03239">
    <property type="entry name" value="FTR1"/>
    <property type="match status" value="1"/>
</dbReference>
<evidence type="ECO:0000256" key="6">
    <source>
        <dbReference type="ARBA" id="ARBA00023136"/>
    </source>
</evidence>
<keyword evidence="3" id="KW-0406">Ion transport</keyword>
<dbReference type="KEGG" id="dha:DEHA2C06336g"/>
<dbReference type="FunCoup" id="Q6BV07">
    <property type="interactions" value="81"/>
</dbReference>
<protein>
    <submittedName>
        <fullName evidence="7">DEHA2C06336p</fullName>
    </submittedName>
</protein>
<dbReference type="GO" id="GO:0045121">
    <property type="term" value="C:membrane raft"/>
    <property type="evidence" value="ECO:0007669"/>
    <property type="project" value="EnsemblFungi"/>
</dbReference>
<dbReference type="GO" id="GO:0006897">
    <property type="term" value="P:endocytosis"/>
    <property type="evidence" value="ECO:0007669"/>
    <property type="project" value="EnsemblFungi"/>
</dbReference>
<keyword evidence="4" id="KW-0812">Transmembrane</keyword>
<organism evidence="7 8">
    <name type="scientific">Debaryomyces hansenii (strain ATCC 36239 / CBS 767 / BCRC 21394 / JCM 1990 / NBRC 0083 / IGC 2968)</name>
    <name type="common">Yeast</name>
    <name type="synonym">Torulaspora hansenii</name>
    <dbReference type="NCBI Taxonomy" id="284592"/>
    <lineage>
        <taxon>Eukaryota</taxon>
        <taxon>Fungi</taxon>
        <taxon>Dikarya</taxon>
        <taxon>Ascomycota</taxon>
        <taxon>Saccharomycotina</taxon>
        <taxon>Pichiomycetes</taxon>
        <taxon>Debaryomycetaceae</taxon>
        <taxon>Debaryomyces</taxon>
    </lineage>
</organism>
<dbReference type="STRING" id="284592.Q6BV07"/>
<keyword evidence="6" id="KW-0472">Membrane</keyword>
<accession>Q6BV07</accession>
<dbReference type="PANTHER" id="PTHR31632">
    <property type="entry name" value="IRON TRANSPORTER FTH1"/>
    <property type="match status" value="1"/>
</dbReference>
<keyword evidence="8" id="KW-1185">Reference proteome</keyword>
<comment type="similarity">
    <text evidence="2">Belongs to the oxidase-dependent Fe transporter (OFeT) (TC 9.A.10.1) family.</text>
</comment>
<keyword evidence="3" id="KW-0410">Iron transport</keyword>
<dbReference type="GO" id="GO:0015093">
    <property type="term" value="F:ferrous iron transmembrane transporter activity"/>
    <property type="evidence" value="ECO:0007669"/>
    <property type="project" value="TreeGrafter"/>
</dbReference>
<dbReference type="InterPro" id="IPR004923">
    <property type="entry name" value="FTR1/Fip1/EfeU"/>
</dbReference>
<sequence length="427" mass="47639">MRTLDNYFSVQVFLIVLRETLESAIIISVLLAFIKQSFNSNNLLNSNHNTLNKNHIVDGDETSEVLHETGHSEISDDQHTSVAVDNSSIYNYLRLQIWIGGLLGVTCCLIIGSIILAIFYIIGKDFWSVTEHYWEGTFSILASIIISVMGIKILRVSKMQDKWKNKLSTLINQSNYIGNIMRQPSDNSELSGKVSNFSEKYAMFILPFVTTLREGMEAIVFIGGIGINENTSIWAIFNSLVTALSLGLLIGGLLYRSGNTLSLQWFLIASTGFLYLVAAGLFSKGVWNFELQRFIDLCDGFDVSETGHRPGSYDISKSIWHVNCCNGELQDDGPLWMVLTAVLGWTNSATYGSVISYNAYWITVILVFASLLFEEKHGRLPVIPLTWQKKRIAKRSSSHYAPVSSIDTSAIPRESIDSVNSKTPLNS</sequence>
<dbReference type="HOGENOM" id="CLU_046738_1_1_1"/>
<evidence type="ECO:0000313" key="8">
    <source>
        <dbReference type="Proteomes" id="UP000000599"/>
    </source>
</evidence>
<dbReference type="GO" id="GO:0006879">
    <property type="term" value="P:intracellular iron ion homeostasis"/>
    <property type="evidence" value="ECO:0007669"/>
    <property type="project" value="EnsemblFungi"/>
</dbReference>
<evidence type="ECO:0000256" key="1">
    <source>
        <dbReference type="ARBA" id="ARBA00004141"/>
    </source>
</evidence>
<evidence type="ECO:0000256" key="5">
    <source>
        <dbReference type="ARBA" id="ARBA00022989"/>
    </source>
</evidence>
<keyword evidence="3" id="KW-0408">Iron</keyword>
<dbReference type="GO" id="GO:0000329">
    <property type="term" value="C:fungal-type vacuole membrane"/>
    <property type="evidence" value="ECO:0007669"/>
    <property type="project" value="EnsemblFungi"/>
</dbReference>
<evidence type="ECO:0000256" key="3">
    <source>
        <dbReference type="ARBA" id="ARBA00022496"/>
    </source>
</evidence>
<dbReference type="GO" id="GO:0033573">
    <property type="term" value="C:high-affinity iron permease complex"/>
    <property type="evidence" value="ECO:0007669"/>
    <property type="project" value="InterPro"/>
</dbReference>
<reference evidence="7 8" key="1">
    <citation type="journal article" date="2004" name="Nature">
        <title>Genome evolution in yeasts.</title>
        <authorList>
            <consortium name="Genolevures"/>
            <person name="Dujon B."/>
            <person name="Sherman D."/>
            <person name="Fischer G."/>
            <person name="Durrens P."/>
            <person name="Casaregola S."/>
            <person name="Lafontaine I."/>
            <person name="de Montigny J."/>
            <person name="Marck C."/>
            <person name="Neuveglise C."/>
            <person name="Talla E."/>
            <person name="Goffard N."/>
            <person name="Frangeul L."/>
            <person name="Aigle M."/>
            <person name="Anthouard V."/>
            <person name="Babour A."/>
            <person name="Barbe V."/>
            <person name="Barnay S."/>
            <person name="Blanchin S."/>
            <person name="Beckerich J.M."/>
            <person name="Beyne E."/>
            <person name="Bleykasten C."/>
            <person name="Boisrame A."/>
            <person name="Boyer J."/>
            <person name="Cattolico L."/>
            <person name="Confanioleri F."/>
            <person name="de Daruvar A."/>
            <person name="Despons L."/>
            <person name="Fabre E."/>
            <person name="Fairhead C."/>
            <person name="Ferry-Dumazet H."/>
            <person name="Groppi A."/>
            <person name="Hantraye F."/>
            <person name="Hennequin C."/>
            <person name="Jauniaux N."/>
            <person name="Joyet P."/>
            <person name="Kachouri R."/>
            <person name="Kerrest A."/>
            <person name="Koszul R."/>
            <person name="Lemaire M."/>
            <person name="Lesur I."/>
            <person name="Ma L."/>
            <person name="Muller H."/>
            <person name="Nicaud J.M."/>
            <person name="Nikolski M."/>
            <person name="Oztas S."/>
            <person name="Ozier-Kalogeropoulos O."/>
            <person name="Pellenz S."/>
            <person name="Potier S."/>
            <person name="Richard G.F."/>
            <person name="Straub M.L."/>
            <person name="Suleau A."/>
            <person name="Swennene D."/>
            <person name="Tekaia F."/>
            <person name="Wesolowski-Louvel M."/>
            <person name="Westhof E."/>
            <person name="Wirth B."/>
            <person name="Zeniou-Meyer M."/>
            <person name="Zivanovic I."/>
            <person name="Bolotin-Fukuhara M."/>
            <person name="Thierry A."/>
            <person name="Bouchier C."/>
            <person name="Caudron B."/>
            <person name="Scarpelli C."/>
            <person name="Gaillardin C."/>
            <person name="Weissenbach J."/>
            <person name="Wincker P."/>
            <person name="Souciet J.L."/>
        </authorList>
    </citation>
    <scope>NUCLEOTIDE SEQUENCE [LARGE SCALE GENOMIC DNA]</scope>
    <source>
        <strain evidence="8">ATCC 36239 / CBS 767 / BCRC 21394 / JCM 1990 / NBRC 0083 / IGC 2968</strain>
    </source>
</reference>
<name>Q6BV07_DEBHA</name>